<dbReference type="OrthoDB" id="240216at2759"/>
<dbReference type="InterPro" id="IPR042231">
    <property type="entry name" value="Cho/carn_acyl_trans_2"/>
</dbReference>
<accession>A0A024GUB5</accession>
<dbReference type="GO" id="GO:0004095">
    <property type="term" value="F:carnitine O-palmitoyltransferase activity"/>
    <property type="evidence" value="ECO:0007669"/>
    <property type="project" value="TreeGrafter"/>
</dbReference>
<feature type="active site" description="Proton acceptor" evidence="4">
    <location>
        <position position="385"/>
    </location>
</feature>
<evidence type="ECO:0000313" key="6">
    <source>
        <dbReference type="EMBL" id="CCI50536.1"/>
    </source>
</evidence>
<name>A0A024GUB5_9STRA</name>
<dbReference type="PANTHER" id="PTHR22589">
    <property type="entry name" value="CARNITINE O-ACYLTRANSFERASE"/>
    <property type="match status" value="1"/>
</dbReference>
<proteinExistence type="inferred from homology"/>
<gene>
    <name evidence="6" type="ORF">BN9_124060</name>
</gene>
<comment type="similarity">
    <text evidence="1">Belongs to the carnitine/choline acetyltransferase family.</text>
</comment>
<dbReference type="STRING" id="65357.A0A024GUB5"/>
<keyword evidence="3" id="KW-0012">Acyltransferase</keyword>
<keyword evidence="2" id="KW-0808">Transferase</keyword>
<dbReference type="Gene3D" id="3.30.559.70">
    <property type="entry name" value="Choline/Carnitine o-acyltransferase, domain 2"/>
    <property type="match status" value="1"/>
</dbReference>
<dbReference type="GO" id="GO:0006635">
    <property type="term" value="P:fatty acid beta-oxidation"/>
    <property type="evidence" value="ECO:0007669"/>
    <property type="project" value="TreeGrafter"/>
</dbReference>
<keyword evidence="7" id="KW-1185">Reference proteome</keyword>
<dbReference type="GO" id="GO:0005739">
    <property type="term" value="C:mitochondrion"/>
    <property type="evidence" value="ECO:0007669"/>
    <property type="project" value="TreeGrafter"/>
</dbReference>
<dbReference type="InterPro" id="IPR039551">
    <property type="entry name" value="Cho/carn_acyl_trans"/>
</dbReference>
<protein>
    <recommendedName>
        <fullName evidence="5">Choline/carnitine acyltransferase domain-containing protein</fullName>
    </recommendedName>
</protein>
<dbReference type="InterPro" id="IPR023213">
    <property type="entry name" value="CAT-like_dom_sf"/>
</dbReference>
<dbReference type="Gene3D" id="3.30.559.10">
    <property type="entry name" value="Chloramphenicol acetyltransferase-like domain"/>
    <property type="match status" value="1"/>
</dbReference>
<dbReference type="PANTHER" id="PTHR22589:SF16">
    <property type="entry name" value="CARNITINE O-PALMITOYLTRANSFERASE 2, MITOCHONDRIAL"/>
    <property type="match status" value="1"/>
</dbReference>
<dbReference type="Proteomes" id="UP000053237">
    <property type="component" value="Unassembled WGS sequence"/>
</dbReference>
<evidence type="ECO:0000259" key="5">
    <source>
        <dbReference type="Pfam" id="PF00755"/>
    </source>
</evidence>
<dbReference type="EMBL" id="CAIX01000553">
    <property type="protein sequence ID" value="CCI50536.1"/>
    <property type="molecule type" value="Genomic_DNA"/>
</dbReference>
<feature type="domain" description="Choline/carnitine acyltransferase" evidence="5">
    <location>
        <begin position="60"/>
        <end position="643"/>
    </location>
</feature>
<dbReference type="InParanoid" id="A0A024GUB5"/>
<organism evidence="6 7">
    <name type="scientific">Albugo candida</name>
    <dbReference type="NCBI Taxonomy" id="65357"/>
    <lineage>
        <taxon>Eukaryota</taxon>
        <taxon>Sar</taxon>
        <taxon>Stramenopiles</taxon>
        <taxon>Oomycota</taxon>
        <taxon>Peronosporomycetes</taxon>
        <taxon>Albuginales</taxon>
        <taxon>Albuginaceae</taxon>
        <taxon>Albugo</taxon>
    </lineage>
</organism>
<evidence type="ECO:0000256" key="4">
    <source>
        <dbReference type="PIRSR" id="PIRSR600542-1"/>
    </source>
</evidence>
<evidence type="ECO:0000256" key="1">
    <source>
        <dbReference type="ARBA" id="ARBA00005232"/>
    </source>
</evidence>
<sequence length="664" mass="75292">MQRTRSISFLQALGYSRSVRVPTSKVKRLFSTKPSTGIASEFLHETIIPTFRFQKSLLRLPIPELDDTLNRYLRAVEPVLKSSELKETQRAVHAFKNGVGPHLQKSLIERDASNSHTSYINEWWLDLYLEDRRPLVINYNPQLTLLDDPVPLKNSWTQRATSLITSTVRFYKTLHSERLKPDLFHTKPHLTKRFAFEYYCKLIPERWAMYGAAAWGAYPLDMSQYKHLFSSVRIPEDSGKDRLQTFTNSKHIVVQRNCNFYRVQVLDETTGNFVGQEALLAQLNQIVAQPANEVTKDGAGLFTTLDRDIWARVRKDFAQTSSKNQTLLHTIDSALFVVTLEDHGPRTEADISRTFLIGNGSNHWFDKSFQLIVASNGKAAVNFEHSWGDGVAVLRYVNELYEDSIQYSVVVDKSNNALTRNMEPLEYDLNVKLLEDLKKAKTQFQHHVEKLHVESVFSPITKKQISQFKIGTDGVMQMAIQLAHFRLHQKFVSTYESASTAAYKHGRTETLRSCTNEAADFVKKMVDGQVSAHEKHQALRAAINRHGELTKDAVMGQGHDRHLFALRKMAELQDIPLPEIFTLPSAEIMNKIILSTSTLSSPNIESGSFGPVNNECYGIGYGIEAPGAKFQLSSYRDDASQLADLLVQSLGDIKEILAAQSKRN</sequence>
<reference evidence="6 7" key="1">
    <citation type="submission" date="2012-05" db="EMBL/GenBank/DDBJ databases">
        <title>Recombination and specialization in a pathogen metapopulation.</title>
        <authorList>
            <person name="Gardiner A."/>
            <person name="Kemen E."/>
            <person name="Schultz-Larsen T."/>
            <person name="MacLean D."/>
            <person name="Van Oosterhout C."/>
            <person name="Jones J.D.G."/>
        </authorList>
    </citation>
    <scope>NUCLEOTIDE SEQUENCE [LARGE SCALE GENOMIC DNA]</scope>
    <source>
        <strain evidence="6 7">Ac Nc2</strain>
    </source>
</reference>
<dbReference type="AlphaFoldDB" id="A0A024GUB5"/>
<evidence type="ECO:0000256" key="2">
    <source>
        <dbReference type="ARBA" id="ARBA00022679"/>
    </source>
</evidence>
<evidence type="ECO:0000256" key="3">
    <source>
        <dbReference type="ARBA" id="ARBA00023315"/>
    </source>
</evidence>
<comment type="caution">
    <text evidence="6">The sequence shown here is derived from an EMBL/GenBank/DDBJ whole genome shotgun (WGS) entry which is preliminary data.</text>
</comment>
<evidence type="ECO:0000313" key="7">
    <source>
        <dbReference type="Proteomes" id="UP000053237"/>
    </source>
</evidence>
<dbReference type="Pfam" id="PF00755">
    <property type="entry name" value="Carn_acyltransf"/>
    <property type="match status" value="1"/>
</dbReference>
<dbReference type="SUPFAM" id="SSF52777">
    <property type="entry name" value="CoA-dependent acyltransferases"/>
    <property type="match status" value="2"/>
</dbReference>
<dbReference type="InterPro" id="IPR000542">
    <property type="entry name" value="Carn_acyl_trans"/>
</dbReference>